<evidence type="ECO:0000256" key="6">
    <source>
        <dbReference type="ARBA" id="ARBA00022946"/>
    </source>
</evidence>
<dbReference type="AlphaFoldDB" id="W2SDH1"/>
<name>W2SDH1_CYPE1</name>
<evidence type="ECO:0000256" key="4">
    <source>
        <dbReference type="ARBA" id="ARBA00022832"/>
    </source>
</evidence>
<dbReference type="SMART" id="SM00829">
    <property type="entry name" value="PKS_ER"/>
    <property type="match status" value="1"/>
</dbReference>
<reference evidence="14 15" key="1">
    <citation type="submission" date="2013-03" db="EMBL/GenBank/DDBJ databases">
        <title>The Genome Sequence of Phialophora europaea CBS 101466.</title>
        <authorList>
            <consortium name="The Broad Institute Genomics Platform"/>
            <person name="Cuomo C."/>
            <person name="de Hoog S."/>
            <person name="Gorbushina A."/>
            <person name="Walker B."/>
            <person name="Young S.K."/>
            <person name="Zeng Q."/>
            <person name="Gargeya S."/>
            <person name="Fitzgerald M."/>
            <person name="Haas B."/>
            <person name="Abouelleil A."/>
            <person name="Allen A.W."/>
            <person name="Alvarado L."/>
            <person name="Arachchi H.M."/>
            <person name="Berlin A.M."/>
            <person name="Chapman S.B."/>
            <person name="Gainer-Dewar J."/>
            <person name="Goldberg J."/>
            <person name="Griggs A."/>
            <person name="Gujja S."/>
            <person name="Hansen M."/>
            <person name="Howarth C."/>
            <person name="Imamovic A."/>
            <person name="Ireland A."/>
            <person name="Larimer J."/>
            <person name="McCowan C."/>
            <person name="Murphy C."/>
            <person name="Pearson M."/>
            <person name="Poon T.W."/>
            <person name="Priest M."/>
            <person name="Roberts A."/>
            <person name="Saif S."/>
            <person name="Shea T."/>
            <person name="Sisk P."/>
            <person name="Sykes S."/>
            <person name="Wortman J."/>
            <person name="Nusbaum C."/>
            <person name="Birren B."/>
        </authorList>
    </citation>
    <scope>NUCLEOTIDE SEQUENCE [LARGE SCALE GENOMIC DNA]</scope>
    <source>
        <strain evidence="14 15">CBS 101466</strain>
    </source>
</reference>
<organism evidence="14 15">
    <name type="scientific">Cyphellophora europaea (strain CBS 101466)</name>
    <name type="common">Phialophora europaea</name>
    <dbReference type="NCBI Taxonomy" id="1220924"/>
    <lineage>
        <taxon>Eukaryota</taxon>
        <taxon>Fungi</taxon>
        <taxon>Dikarya</taxon>
        <taxon>Ascomycota</taxon>
        <taxon>Pezizomycotina</taxon>
        <taxon>Eurotiomycetes</taxon>
        <taxon>Chaetothyriomycetidae</taxon>
        <taxon>Chaetothyriales</taxon>
        <taxon>Cyphellophoraceae</taxon>
        <taxon>Cyphellophora</taxon>
    </lineage>
</organism>
<evidence type="ECO:0000256" key="8">
    <source>
        <dbReference type="ARBA" id="ARBA00023098"/>
    </source>
</evidence>
<keyword evidence="6" id="KW-0809">Transit peptide</keyword>
<dbReference type="InParanoid" id="W2SDH1"/>
<dbReference type="GeneID" id="19968309"/>
<dbReference type="InterPro" id="IPR020843">
    <property type="entry name" value="ER"/>
</dbReference>
<dbReference type="InterPro" id="IPR013149">
    <property type="entry name" value="ADH-like_C"/>
</dbReference>
<dbReference type="GO" id="GO:0006633">
    <property type="term" value="P:fatty acid biosynthetic process"/>
    <property type="evidence" value="ECO:0007669"/>
    <property type="project" value="UniProtKB-KW"/>
</dbReference>
<dbReference type="FunCoup" id="W2SDH1">
    <property type="interactions" value="684"/>
</dbReference>
<comment type="similarity">
    <text evidence="2">Belongs to the zinc-containing alcohol dehydrogenase family. Quinone oxidoreductase subfamily.</text>
</comment>
<dbReference type="Proteomes" id="UP000030752">
    <property type="component" value="Unassembled WGS sequence"/>
</dbReference>
<dbReference type="Gene3D" id="3.40.50.720">
    <property type="entry name" value="NAD(P)-binding Rossmann-like Domain"/>
    <property type="match status" value="1"/>
</dbReference>
<dbReference type="FunFam" id="3.40.50.720:FF:000112">
    <property type="entry name" value="Enoyl-[acyl-carrier-protein] reductase 1, mitochondrial"/>
    <property type="match status" value="1"/>
</dbReference>
<dbReference type="EC" id="1.3.1.104" evidence="11"/>
<dbReference type="PANTHER" id="PTHR43981">
    <property type="entry name" value="ENOYL-[ACYL-CARRIER-PROTEIN] REDUCTASE, MITOCHONDRIAL"/>
    <property type="match status" value="1"/>
</dbReference>
<dbReference type="InterPro" id="IPR036291">
    <property type="entry name" value="NAD(P)-bd_dom_sf"/>
</dbReference>
<dbReference type="Gene3D" id="3.90.180.10">
    <property type="entry name" value="Medium-chain alcohol dehydrogenases, catalytic domain"/>
    <property type="match status" value="1"/>
</dbReference>
<keyword evidence="7" id="KW-0560">Oxidoreductase</keyword>
<feature type="domain" description="Enoyl reductase (ER)" evidence="13">
    <location>
        <begin position="2"/>
        <end position="321"/>
    </location>
</feature>
<dbReference type="EMBL" id="KB822711">
    <property type="protein sequence ID" value="ETN46781.1"/>
    <property type="molecule type" value="Genomic_DNA"/>
</dbReference>
<evidence type="ECO:0000256" key="11">
    <source>
        <dbReference type="ARBA" id="ARBA00038963"/>
    </source>
</evidence>
<keyword evidence="4" id="KW-0276">Fatty acid metabolism</keyword>
<dbReference type="VEuPathDB" id="FungiDB:HMPREF1541_00970"/>
<dbReference type="InterPro" id="IPR051034">
    <property type="entry name" value="Mito_Enoyl-ACP_Reductase"/>
</dbReference>
<sequence>MLASPINPADVNQIQGVYPSKPDMNTLLGTTEAAAVGGNEGVGEVINVGSSVKGMQKGDWVIMKYTCMGTWRTHLSVDESQLHKIDDKSGLTPLQVGTVSVNPCTAYRMLLDFAKWDFRGDEWFIQNGANSGVGRAAIQLGKEWGFKSINVIRDRGDKAAEQKLKDELYDIGATKIITEEELQGKEIRDQIKDWTNGGREQIKVALNCVGGKPATAMAKYLSPGGTMVTYGAMSKQPLTLPASMLIFKDLAFAGFWVSRWSDKHPDLKKQTVDDILRLTRAGKFKDIPVEECSWGWKTDDEVLKKAVQGTLGGFRAGKGVFKFEDLEV</sequence>
<dbReference type="GO" id="GO:0009060">
    <property type="term" value="P:aerobic respiration"/>
    <property type="evidence" value="ECO:0007669"/>
    <property type="project" value="EnsemblFungi"/>
</dbReference>
<keyword evidence="10" id="KW-0275">Fatty acid biosynthesis</keyword>
<dbReference type="InterPro" id="IPR011032">
    <property type="entry name" value="GroES-like_sf"/>
</dbReference>
<keyword evidence="15" id="KW-1185">Reference proteome</keyword>
<dbReference type="SUPFAM" id="SSF51735">
    <property type="entry name" value="NAD(P)-binding Rossmann-fold domains"/>
    <property type="match status" value="1"/>
</dbReference>
<comment type="catalytic activity">
    <reaction evidence="12">
        <text>a 2,3-saturated acyl-[ACP] + NADP(+) = a (2E)-enoyl-[ACP] + NADPH + H(+)</text>
        <dbReference type="Rhea" id="RHEA:22564"/>
        <dbReference type="Rhea" id="RHEA-COMP:9925"/>
        <dbReference type="Rhea" id="RHEA-COMP:9926"/>
        <dbReference type="ChEBI" id="CHEBI:15378"/>
        <dbReference type="ChEBI" id="CHEBI:57783"/>
        <dbReference type="ChEBI" id="CHEBI:58349"/>
        <dbReference type="ChEBI" id="CHEBI:78784"/>
        <dbReference type="ChEBI" id="CHEBI:78785"/>
        <dbReference type="EC" id="1.3.1.104"/>
    </reaction>
</comment>
<dbReference type="Pfam" id="PF00107">
    <property type="entry name" value="ADH_zinc_N"/>
    <property type="match status" value="1"/>
</dbReference>
<evidence type="ECO:0000256" key="12">
    <source>
        <dbReference type="ARBA" id="ARBA00048843"/>
    </source>
</evidence>
<dbReference type="STRING" id="1220924.W2SDH1"/>
<evidence type="ECO:0000259" key="13">
    <source>
        <dbReference type="SMART" id="SM00829"/>
    </source>
</evidence>
<dbReference type="SUPFAM" id="SSF50129">
    <property type="entry name" value="GroES-like"/>
    <property type="match status" value="1"/>
</dbReference>
<dbReference type="RefSeq" id="XP_008711493.1">
    <property type="nucleotide sequence ID" value="XM_008713271.1"/>
</dbReference>
<evidence type="ECO:0000256" key="10">
    <source>
        <dbReference type="ARBA" id="ARBA00023160"/>
    </source>
</evidence>
<keyword evidence="5" id="KW-0521">NADP</keyword>
<keyword evidence="3" id="KW-0444">Lipid biosynthesis</keyword>
<evidence type="ECO:0000256" key="5">
    <source>
        <dbReference type="ARBA" id="ARBA00022857"/>
    </source>
</evidence>
<evidence type="ECO:0000256" key="1">
    <source>
        <dbReference type="ARBA" id="ARBA00004173"/>
    </source>
</evidence>
<keyword evidence="9" id="KW-0496">Mitochondrion</keyword>
<dbReference type="PANTHER" id="PTHR43981:SF2">
    <property type="entry name" value="ENOYL-[ACYL-CARRIER-PROTEIN] REDUCTASE, MITOCHONDRIAL"/>
    <property type="match status" value="1"/>
</dbReference>
<dbReference type="CDD" id="cd08290">
    <property type="entry name" value="ETR"/>
    <property type="match status" value="1"/>
</dbReference>
<comment type="subcellular location">
    <subcellularLocation>
        <location evidence="1">Mitochondrion</location>
    </subcellularLocation>
</comment>
<accession>W2SDH1</accession>
<evidence type="ECO:0000256" key="7">
    <source>
        <dbReference type="ARBA" id="ARBA00023002"/>
    </source>
</evidence>
<dbReference type="GO" id="GO:0141148">
    <property type="term" value="F:enoyl-[acyl-carrier-protein] reductase (NADPH) activity"/>
    <property type="evidence" value="ECO:0007669"/>
    <property type="project" value="UniProtKB-EC"/>
</dbReference>
<evidence type="ECO:0000313" key="15">
    <source>
        <dbReference type="Proteomes" id="UP000030752"/>
    </source>
</evidence>
<evidence type="ECO:0000256" key="9">
    <source>
        <dbReference type="ARBA" id="ARBA00023128"/>
    </source>
</evidence>
<dbReference type="HOGENOM" id="CLU_026673_17_0_1"/>
<gene>
    <name evidence="14" type="ORF">HMPREF1541_00970</name>
</gene>
<dbReference type="Pfam" id="PF08240">
    <property type="entry name" value="ADH_N"/>
    <property type="match status" value="1"/>
</dbReference>
<evidence type="ECO:0000313" key="14">
    <source>
        <dbReference type="EMBL" id="ETN46781.1"/>
    </source>
</evidence>
<evidence type="ECO:0000256" key="3">
    <source>
        <dbReference type="ARBA" id="ARBA00022516"/>
    </source>
</evidence>
<protein>
    <recommendedName>
        <fullName evidence="11">enoyl-[acyl-carrier-protein] reductase</fullName>
        <ecNumber evidence="11">1.3.1.104</ecNumber>
    </recommendedName>
</protein>
<evidence type="ECO:0000256" key="2">
    <source>
        <dbReference type="ARBA" id="ARBA00010371"/>
    </source>
</evidence>
<dbReference type="InterPro" id="IPR013154">
    <property type="entry name" value="ADH-like_N"/>
</dbReference>
<keyword evidence="8" id="KW-0443">Lipid metabolism</keyword>
<proteinExistence type="inferred from homology"/>
<dbReference type="OrthoDB" id="7482721at2759"/>
<dbReference type="GO" id="GO:0005739">
    <property type="term" value="C:mitochondrion"/>
    <property type="evidence" value="ECO:0007669"/>
    <property type="project" value="UniProtKB-SubCell"/>
</dbReference>
<dbReference type="eggNOG" id="KOG0025">
    <property type="taxonomic scope" value="Eukaryota"/>
</dbReference>